<dbReference type="EMBL" id="UZAG01022230">
    <property type="protein sequence ID" value="VDO52947.1"/>
    <property type="molecule type" value="Genomic_DNA"/>
</dbReference>
<name>A0A0R3RB20_9BILA</name>
<dbReference type="Proteomes" id="UP000280834">
    <property type="component" value="Unassembled WGS sequence"/>
</dbReference>
<reference evidence="1 2" key="2">
    <citation type="submission" date="2018-11" db="EMBL/GenBank/DDBJ databases">
        <authorList>
            <consortium name="Pathogen Informatics"/>
        </authorList>
    </citation>
    <scope>NUCLEOTIDE SEQUENCE [LARGE SCALE GENOMIC DNA]</scope>
</reference>
<evidence type="ECO:0000313" key="3">
    <source>
        <dbReference type="WBParaSite" id="BTMF_0001723601-mRNA-1"/>
    </source>
</evidence>
<evidence type="ECO:0000313" key="2">
    <source>
        <dbReference type="Proteomes" id="UP000280834"/>
    </source>
</evidence>
<accession>A0A0R3RB20</accession>
<dbReference type="WBParaSite" id="BTMF_0001723601-mRNA-1">
    <property type="protein sequence ID" value="BTMF_0001723601-mRNA-1"/>
    <property type="gene ID" value="BTMF_0001723601"/>
</dbReference>
<reference evidence="3" key="1">
    <citation type="submission" date="2017-02" db="UniProtKB">
        <authorList>
            <consortium name="WormBaseParasite"/>
        </authorList>
    </citation>
    <scope>IDENTIFICATION</scope>
</reference>
<protein>
    <submittedName>
        <fullName evidence="1 3">Uncharacterized protein</fullName>
    </submittedName>
</protein>
<dbReference type="AlphaFoldDB" id="A0A0R3RB20"/>
<gene>
    <name evidence="1" type="ORF">BTMF_LOCUS15205</name>
</gene>
<organism evidence="3">
    <name type="scientific">Brugia timori</name>
    <dbReference type="NCBI Taxonomy" id="42155"/>
    <lineage>
        <taxon>Eukaryota</taxon>
        <taxon>Metazoa</taxon>
        <taxon>Ecdysozoa</taxon>
        <taxon>Nematoda</taxon>
        <taxon>Chromadorea</taxon>
        <taxon>Rhabditida</taxon>
        <taxon>Spirurina</taxon>
        <taxon>Spiruromorpha</taxon>
        <taxon>Filarioidea</taxon>
        <taxon>Onchocercidae</taxon>
        <taxon>Brugia</taxon>
    </lineage>
</organism>
<keyword evidence="2" id="KW-1185">Reference proteome</keyword>
<sequence>MFLGENVNFSMREIVFSSWIWVMMTQITWVVHLDKVFCAH</sequence>
<proteinExistence type="predicted"/>
<evidence type="ECO:0000313" key="1">
    <source>
        <dbReference type="EMBL" id="VDO52947.1"/>
    </source>
</evidence>